<dbReference type="EMBL" id="BLLK01000056">
    <property type="protein sequence ID" value="GFH56850.1"/>
    <property type="molecule type" value="Genomic_DNA"/>
</dbReference>
<accession>A0AAD3D508</accession>
<keyword evidence="1" id="KW-0732">Signal</keyword>
<protein>
    <recommendedName>
        <fullName evidence="2">Glycosyl-hydrolase 114-associated domain-containing protein</fullName>
    </recommendedName>
</protein>
<feature type="signal peptide" evidence="1">
    <location>
        <begin position="1"/>
        <end position="24"/>
    </location>
</feature>
<proteinExistence type="predicted"/>
<feature type="domain" description="Glycosyl-hydrolase 114-associated" evidence="2">
    <location>
        <begin position="68"/>
        <end position="193"/>
    </location>
</feature>
<evidence type="ECO:0000256" key="1">
    <source>
        <dbReference type="SAM" id="SignalP"/>
    </source>
</evidence>
<sequence length="453" mass="50908">MSTLLLLSSFVLLLLSLELHGTYANISSDGTAVTFKVDKISSVVGSHEFGVANSLNSTIDADGISTFQNKGKEAKDSTYIKFTPNSNKRMYKGKFFVESGLEMESQGSEAVEANIEFRVNMKHESSKVWRIQIKNQATGKWLLLRSTKPLSIGEWNKKKSVKKISNMYDYFDKAGKIEMRMIAKNNISPLLIDFISIRFVLLPFRWCSRVCELKELSCDMTTMQWISAMNQPCWQFEMLQGRRFGDSPPYLVLFRIRTTCKCTDRDYTVSNSCESWTQANLSNCIKKELVSNVEINFGNLYNVMFGLVRTTAEDIDFQGATSNNKFCNLNSAEDIEFGGGECPIQFSNNYVETVTVATDFQFETGTWVGPGNTFLDVTVEDDFQFNEDGVTIRDTMVYDNSWGDINVDDKCNYNPSQAAVIAAGLDISGNTCDWFYVDSDGDCAPVFAGFDCA</sequence>
<dbReference type="AlphaFoldDB" id="A0AAD3D508"/>
<feature type="chain" id="PRO_5042060192" description="Glycosyl-hydrolase 114-associated domain-containing protein" evidence="1">
    <location>
        <begin position="25"/>
        <end position="453"/>
    </location>
</feature>
<dbReference type="Proteomes" id="UP001054902">
    <property type="component" value="Unassembled WGS sequence"/>
</dbReference>
<evidence type="ECO:0000313" key="3">
    <source>
        <dbReference type="EMBL" id="GFH56850.1"/>
    </source>
</evidence>
<evidence type="ECO:0000259" key="2">
    <source>
        <dbReference type="Pfam" id="PF14741"/>
    </source>
</evidence>
<evidence type="ECO:0000313" key="4">
    <source>
        <dbReference type="Proteomes" id="UP001054902"/>
    </source>
</evidence>
<organism evidence="3 4">
    <name type="scientific">Chaetoceros tenuissimus</name>
    <dbReference type="NCBI Taxonomy" id="426638"/>
    <lineage>
        <taxon>Eukaryota</taxon>
        <taxon>Sar</taxon>
        <taxon>Stramenopiles</taxon>
        <taxon>Ochrophyta</taxon>
        <taxon>Bacillariophyta</taxon>
        <taxon>Coscinodiscophyceae</taxon>
        <taxon>Chaetocerotophycidae</taxon>
        <taxon>Chaetocerotales</taxon>
        <taxon>Chaetocerotaceae</taxon>
        <taxon>Chaetoceros</taxon>
    </lineage>
</organism>
<gene>
    <name evidence="3" type="ORF">CTEN210_13326</name>
</gene>
<reference evidence="3 4" key="1">
    <citation type="journal article" date="2021" name="Sci. Rep.">
        <title>The genome of the diatom Chaetoceros tenuissimus carries an ancient integrated fragment of an extant virus.</title>
        <authorList>
            <person name="Hongo Y."/>
            <person name="Kimura K."/>
            <person name="Takaki Y."/>
            <person name="Yoshida Y."/>
            <person name="Baba S."/>
            <person name="Kobayashi G."/>
            <person name="Nagasaki K."/>
            <person name="Hano T."/>
            <person name="Tomaru Y."/>
        </authorList>
    </citation>
    <scope>NUCLEOTIDE SEQUENCE [LARGE SCALE GENOMIC DNA]</scope>
    <source>
        <strain evidence="3 4">NIES-3715</strain>
    </source>
</reference>
<dbReference type="Pfam" id="PF14741">
    <property type="entry name" value="GH114_assoc"/>
    <property type="match status" value="1"/>
</dbReference>
<dbReference type="InterPro" id="IPR049922">
    <property type="entry name" value="GH114_assoc"/>
</dbReference>
<name>A0AAD3D508_9STRA</name>
<comment type="caution">
    <text evidence="3">The sequence shown here is derived from an EMBL/GenBank/DDBJ whole genome shotgun (WGS) entry which is preliminary data.</text>
</comment>
<keyword evidence="4" id="KW-1185">Reference proteome</keyword>